<organism evidence="1 2">
    <name type="scientific">Lysobacter capsici AZ78</name>
    <dbReference type="NCBI Taxonomy" id="1444315"/>
    <lineage>
        <taxon>Bacteria</taxon>
        <taxon>Pseudomonadati</taxon>
        <taxon>Pseudomonadota</taxon>
        <taxon>Gammaproteobacteria</taxon>
        <taxon>Lysobacterales</taxon>
        <taxon>Lysobacteraceae</taxon>
        <taxon>Lysobacter</taxon>
    </lineage>
</organism>
<keyword evidence="2" id="KW-1185">Reference proteome</keyword>
<reference evidence="1 2" key="1">
    <citation type="journal article" date="2014" name="Genome Announc.">
        <title>Draft Genome Sequence of Lysobacter capsici AZ78, a Bacterium Antagonistic to Plant-Pathogenic Oomycetes.</title>
        <authorList>
            <person name="Puopolo G."/>
            <person name="Sonego P."/>
            <person name="Engelen K."/>
            <person name="Pertot I."/>
        </authorList>
    </citation>
    <scope>NUCLEOTIDE SEQUENCE [LARGE SCALE GENOMIC DNA]</scope>
    <source>
        <strain evidence="1 2">AZ78</strain>
    </source>
</reference>
<name>A0A108U795_9GAMM</name>
<sequence length="138" mass="15724">MSFVLYALLGEDAPTASIEQIDTELRRCFDQEHDLVVQFEVLPFATERSLRLRWPGWAVLVCYEEGTSVLADSREIQSIAGTPDIPGLFNIGRRIRVVFGSDDSRVYTNQMIWMMEYLCGIEGAFVFDPLRKEIISLA</sequence>
<comment type="caution">
    <text evidence="1">The sequence shown here is derived from an EMBL/GenBank/DDBJ whole genome shotgun (WGS) entry which is preliminary data.</text>
</comment>
<evidence type="ECO:0000313" key="2">
    <source>
        <dbReference type="Proteomes" id="UP000023435"/>
    </source>
</evidence>
<proteinExistence type="predicted"/>
<evidence type="ECO:0000313" key="1">
    <source>
        <dbReference type="EMBL" id="KWS03842.1"/>
    </source>
</evidence>
<protein>
    <submittedName>
        <fullName evidence="1">Uncharacterized protein</fullName>
    </submittedName>
</protein>
<dbReference type="Proteomes" id="UP000023435">
    <property type="component" value="Unassembled WGS sequence"/>
</dbReference>
<accession>A0A108U795</accession>
<dbReference type="EMBL" id="JAJA02000001">
    <property type="protein sequence ID" value="KWS03842.1"/>
    <property type="molecule type" value="Genomic_DNA"/>
</dbReference>
<dbReference type="OrthoDB" id="9155326at2"/>
<gene>
    <name evidence="1" type="ORF">AZ78_1391</name>
</gene>
<dbReference type="RefSeq" id="WP_036102001.1">
    <property type="nucleotide sequence ID" value="NZ_JAJA02000001.1"/>
</dbReference>
<dbReference type="AlphaFoldDB" id="A0A108U795"/>